<protein>
    <submittedName>
        <fullName evidence="6">OBP21</fullName>
    </submittedName>
</protein>
<reference evidence="6" key="1">
    <citation type="submission" date="2020-03" db="EMBL/GenBank/DDBJ databases">
        <authorList>
            <person name="Jia H.R."/>
        </authorList>
    </citation>
    <scope>NUCLEOTIDE SEQUENCE</scope>
</reference>
<dbReference type="Gene3D" id="1.10.238.20">
    <property type="entry name" value="Pheromone/general odorant binding protein domain"/>
    <property type="match status" value="1"/>
</dbReference>
<keyword evidence="4 5" id="KW-0732">Signal</keyword>
<evidence type="ECO:0000256" key="5">
    <source>
        <dbReference type="SAM" id="SignalP"/>
    </source>
</evidence>
<dbReference type="AlphaFoldDB" id="A0A6H0D668"/>
<evidence type="ECO:0000256" key="1">
    <source>
        <dbReference type="ARBA" id="ARBA00004613"/>
    </source>
</evidence>
<feature type="chain" id="PRO_5026142048" evidence="5">
    <location>
        <begin position="17"/>
        <end position="146"/>
    </location>
</feature>
<dbReference type="PANTHER" id="PTHR11857">
    <property type="entry name" value="ODORANT BINDING PROTEIN-RELATED"/>
    <property type="match status" value="1"/>
</dbReference>
<dbReference type="InterPro" id="IPR036728">
    <property type="entry name" value="PBP_GOBP_sf"/>
</dbReference>
<accession>A0A6H0D668</accession>
<proteinExistence type="evidence at transcript level"/>
<name>A0A6H0D668_EPIBA</name>
<dbReference type="CDD" id="cd23992">
    <property type="entry name" value="PBP_GOBP"/>
    <property type="match status" value="1"/>
</dbReference>
<dbReference type="InterPro" id="IPR006170">
    <property type="entry name" value="PBP/GOBP"/>
</dbReference>
<comment type="similarity">
    <text evidence="2">Belongs to the PBP/GOBP family.</text>
</comment>
<evidence type="ECO:0000256" key="4">
    <source>
        <dbReference type="ARBA" id="ARBA00022729"/>
    </source>
</evidence>
<evidence type="ECO:0000313" key="6">
    <source>
        <dbReference type="EMBL" id="QIS77214.1"/>
    </source>
</evidence>
<evidence type="ECO:0000256" key="2">
    <source>
        <dbReference type="ARBA" id="ARBA00008098"/>
    </source>
</evidence>
<dbReference type="GO" id="GO:0005549">
    <property type="term" value="F:odorant binding"/>
    <property type="evidence" value="ECO:0007669"/>
    <property type="project" value="InterPro"/>
</dbReference>
<dbReference type="GO" id="GO:0007608">
    <property type="term" value="P:sensory perception of smell"/>
    <property type="evidence" value="ECO:0007669"/>
    <property type="project" value="TreeGrafter"/>
</dbReference>
<comment type="subcellular location">
    <subcellularLocation>
        <location evidence="1">Secreted</location>
    </subcellularLocation>
</comment>
<evidence type="ECO:0000256" key="3">
    <source>
        <dbReference type="ARBA" id="ARBA00022525"/>
    </source>
</evidence>
<dbReference type="SUPFAM" id="SSF47565">
    <property type="entry name" value="Insect pheromone/odorant-binding proteins"/>
    <property type="match status" value="1"/>
</dbReference>
<dbReference type="SMART" id="SM00708">
    <property type="entry name" value="PhBP"/>
    <property type="match status" value="1"/>
</dbReference>
<dbReference type="Pfam" id="PF01395">
    <property type="entry name" value="PBP_GOBP"/>
    <property type="match status" value="1"/>
</dbReference>
<organism evidence="6">
    <name type="scientific">Episyrphus balteatus</name>
    <name type="common">Marmalade hoverfly</name>
    <name type="synonym">Syrphus balteaus</name>
    <dbReference type="NCBI Taxonomy" id="286459"/>
    <lineage>
        <taxon>Eukaryota</taxon>
        <taxon>Metazoa</taxon>
        <taxon>Ecdysozoa</taxon>
        <taxon>Arthropoda</taxon>
        <taxon>Hexapoda</taxon>
        <taxon>Insecta</taxon>
        <taxon>Pterygota</taxon>
        <taxon>Neoptera</taxon>
        <taxon>Endopterygota</taxon>
        <taxon>Diptera</taxon>
        <taxon>Brachycera</taxon>
        <taxon>Muscomorpha</taxon>
        <taxon>Syrphoidea</taxon>
        <taxon>Syrphidae</taxon>
        <taxon>Syrphinae</taxon>
        <taxon>Syrphini</taxon>
        <taxon>Episyrphus</taxon>
    </lineage>
</organism>
<dbReference type="GO" id="GO:0005615">
    <property type="term" value="C:extracellular space"/>
    <property type="evidence" value="ECO:0007669"/>
    <property type="project" value="TreeGrafter"/>
</dbReference>
<keyword evidence="3" id="KW-0964">Secreted</keyword>
<dbReference type="EMBL" id="MT247235">
    <property type="protein sequence ID" value="QIS77214.1"/>
    <property type="molecule type" value="mRNA"/>
</dbReference>
<dbReference type="PANTHER" id="PTHR11857:SF43">
    <property type="entry name" value="GEO07291P1-RELATED"/>
    <property type="match status" value="1"/>
</dbReference>
<feature type="signal peptide" evidence="5">
    <location>
        <begin position="1"/>
        <end position="16"/>
    </location>
</feature>
<sequence>MKTFLVVLAFIGAVLAEEWVPKNLNEINEIRRECLVSNPLSVIQLAAMKKFVYPDEEQVRKYLLCDVKKLEIFDEREGWYEDRIVKQFKMRLDEAEATTIVEGCADKNEQKSSADVWVYRGHKCLMASKIGDEIKEFMEYQIAKEA</sequence>